<accession>A0A6A5BK81</accession>
<dbReference type="GeneID" id="68110126"/>
<evidence type="ECO:0000313" key="1">
    <source>
        <dbReference type="EMBL" id="KAF0978393.1"/>
    </source>
</evidence>
<sequence length="131" mass="14872">MSFGEQSTLDVESSGLIFMFPFTTTSDVRLEVNKLLVFMSYLSDLSSSKVDLGYFLRGNGLLISGKTKNENETQNNLHQHDHNLAILINYLKNNFSPNFKYAVWRNTTGSLIRHVTNTLTVKWSPVSNLTH</sequence>
<keyword evidence="2" id="KW-1185">Reference proteome</keyword>
<gene>
    <name evidence="1" type="ORF">FDP41_002908</name>
</gene>
<proteinExistence type="predicted"/>
<reference evidence="1 2" key="1">
    <citation type="journal article" date="2019" name="Sci. Rep.">
        <title>Nanopore sequencing improves the draft genome of the human pathogenic amoeba Naegleria fowleri.</title>
        <authorList>
            <person name="Liechti N."/>
            <person name="Schurch N."/>
            <person name="Bruggmann R."/>
            <person name="Wittwer M."/>
        </authorList>
    </citation>
    <scope>NUCLEOTIDE SEQUENCE [LARGE SCALE GENOMIC DNA]</scope>
    <source>
        <strain evidence="1 2">ATCC 30894</strain>
    </source>
</reference>
<organism evidence="1 2">
    <name type="scientific">Naegleria fowleri</name>
    <name type="common">Brain eating amoeba</name>
    <dbReference type="NCBI Taxonomy" id="5763"/>
    <lineage>
        <taxon>Eukaryota</taxon>
        <taxon>Discoba</taxon>
        <taxon>Heterolobosea</taxon>
        <taxon>Tetramitia</taxon>
        <taxon>Eutetramitia</taxon>
        <taxon>Vahlkampfiidae</taxon>
        <taxon>Naegleria</taxon>
    </lineage>
</organism>
<name>A0A6A5BK81_NAEFO</name>
<comment type="caution">
    <text evidence="1">The sequence shown here is derived from an EMBL/GenBank/DDBJ whole genome shotgun (WGS) entry which is preliminary data.</text>
</comment>
<dbReference type="VEuPathDB" id="AmoebaDB:FDP41_002908"/>
<protein>
    <submittedName>
        <fullName evidence="1">Uncharacterized protein</fullName>
    </submittedName>
</protein>
<dbReference type="AlphaFoldDB" id="A0A6A5BK81"/>
<dbReference type="EMBL" id="VFQX01000030">
    <property type="protein sequence ID" value="KAF0978393.1"/>
    <property type="molecule type" value="Genomic_DNA"/>
</dbReference>
<evidence type="ECO:0000313" key="2">
    <source>
        <dbReference type="Proteomes" id="UP000444721"/>
    </source>
</evidence>
<dbReference type="RefSeq" id="XP_044563106.1">
    <property type="nucleotide sequence ID" value="XM_044706154.1"/>
</dbReference>
<dbReference type="Proteomes" id="UP000444721">
    <property type="component" value="Unassembled WGS sequence"/>
</dbReference>